<accession>A0A855N7F6</accession>
<reference evidence="3 4" key="1">
    <citation type="submission" date="2017-06" db="EMBL/GenBank/DDBJ databases">
        <title>Updating the genomic taxonomy and epidemiology of Campylobacter hyointestinalis; discovery in New Zealand farmed ruminants.</title>
        <authorList>
            <person name="Wilkinson D.A."/>
            <person name="Fayaz A."/>
            <person name="Biggs P.J."/>
            <person name="Midwinter A.C."/>
        </authorList>
    </citation>
    <scope>NUCLEOTIDE SEQUENCE [LARGE SCALE GENOMIC DNA]</scope>
    <source>
        <strain evidence="3 4">S1614a</strain>
    </source>
</reference>
<evidence type="ECO:0000313" key="3">
    <source>
        <dbReference type="EMBL" id="PPB70458.1"/>
    </source>
</evidence>
<dbReference type="EMBL" id="NIQP01000011">
    <property type="protein sequence ID" value="PPB70458.1"/>
    <property type="molecule type" value="Genomic_DNA"/>
</dbReference>
<sequence>MHLNHLVVLICLKYQIYKMEFMHTANALQNLISSTQNALNQNLDIIKYRSNWIHDSFYWLIGAFIFFMLTSISFTLKDIISRKEVDKMANDNKPVISKDVKPVTTNIITNNKPIQTNDSGIMANKQVPPQKPQSKDTNKTKK</sequence>
<dbReference type="Proteomes" id="UP000239685">
    <property type="component" value="Unassembled WGS sequence"/>
</dbReference>
<feature type="compositionally biased region" description="Basic and acidic residues" evidence="1">
    <location>
        <begin position="133"/>
        <end position="142"/>
    </location>
</feature>
<feature type="compositionally biased region" description="Polar residues" evidence="1">
    <location>
        <begin position="107"/>
        <end position="119"/>
    </location>
</feature>
<keyword evidence="2" id="KW-1133">Transmembrane helix</keyword>
<comment type="caution">
    <text evidence="3">The sequence shown here is derived from an EMBL/GenBank/DDBJ whole genome shotgun (WGS) entry which is preliminary data.</text>
</comment>
<evidence type="ECO:0000256" key="2">
    <source>
        <dbReference type="SAM" id="Phobius"/>
    </source>
</evidence>
<organism evidence="3 4">
    <name type="scientific">Campylobacter hyointestinalis subsp. hyointestinalis</name>
    <dbReference type="NCBI Taxonomy" id="91352"/>
    <lineage>
        <taxon>Bacteria</taxon>
        <taxon>Pseudomonadati</taxon>
        <taxon>Campylobacterota</taxon>
        <taxon>Epsilonproteobacteria</taxon>
        <taxon>Campylobacterales</taxon>
        <taxon>Campylobacteraceae</taxon>
        <taxon>Campylobacter</taxon>
    </lineage>
</organism>
<feature type="transmembrane region" description="Helical" evidence="2">
    <location>
        <begin position="57"/>
        <end position="76"/>
    </location>
</feature>
<keyword evidence="2" id="KW-0472">Membrane</keyword>
<name>A0A855N7F6_CAMHY</name>
<keyword evidence="2" id="KW-0812">Transmembrane</keyword>
<evidence type="ECO:0000256" key="1">
    <source>
        <dbReference type="SAM" id="MobiDB-lite"/>
    </source>
</evidence>
<gene>
    <name evidence="3" type="ORF">CDQ78_08695</name>
</gene>
<feature type="region of interest" description="Disordered" evidence="1">
    <location>
        <begin position="107"/>
        <end position="142"/>
    </location>
</feature>
<proteinExistence type="predicted"/>
<protein>
    <submittedName>
        <fullName evidence="3">Uncharacterized protein</fullName>
    </submittedName>
</protein>
<evidence type="ECO:0000313" key="4">
    <source>
        <dbReference type="Proteomes" id="UP000239685"/>
    </source>
</evidence>
<dbReference type="AlphaFoldDB" id="A0A855N7F6"/>